<evidence type="ECO:0000256" key="3">
    <source>
        <dbReference type="ARBA" id="ARBA00023054"/>
    </source>
</evidence>
<feature type="coiled-coil region" evidence="6">
    <location>
        <begin position="459"/>
        <end position="549"/>
    </location>
</feature>
<accession>A0A1W0X829</accession>
<dbReference type="Pfam" id="PF00168">
    <property type="entry name" value="C2"/>
    <property type="match status" value="1"/>
</dbReference>
<dbReference type="GO" id="GO:1905515">
    <property type="term" value="P:non-motile cilium assembly"/>
    <property type="evidence" value="ECO:0007669"/>
    <property type="project" value="TreeGrafter"/>
</dbReference>
<feature type="region of interest" description="Disordered" evidence="7">
    <location>
        <begin position="1214"/>
        <end position="1255"/>
    </location>
</feature>
<feature type="region of interest" description="Disordered" evidence="7">
    <location>
        <begin position="424"/>
        <end position="453"/>
    </location>
</feature>
<comment type="caution">
    <text evidence="9">The sequence shown here is derived from an EMBL/GenBank/DDBJ whole genome shotgun (WGS) entry which is preliminary data.</text>
</comment>
<feature type="domain" description="C2" evidence="8">
    <location>
        <begin position="746"/>
        <end position="873"/>
    </location>
</feature>
<dbReference type="InterPro" id="IPR041091">
    <property type="entry name" value="RPGRIP1_C"/>
</dbReference>
<dbReference type="InterPro" id="IPR035892">
    <property type="entry name" value="C2_domain_sf"/>
</dbReference>
<feature type="region of interest" description="Disordered" evidence="7">
    <location>
        <begin position="898"/>
        <end position="1147"/>
    </location>
</feature>
<feature type="compositionally biased region" description="Polar residues" evidence="7">
    <location>
        <begin position="1124"/>
        <end position="1134"/>
    </location>
</feature>
<dbReference type="InterPro" id="IPR000008">
    <property type="entry name" value="C2_dom"/>
</dbReference>
<feature type="compositionally biased region" description="Basic and acidic residues" evidence="7">
    <location>
        <begin position="968"/>
        <end position="984"/>
    </location>
</feature>
<proteinExistence type="inferred from homology"/>
<dbReference type="SMART" id="SM00239">
    <property type="entry name" value="C2"/>
    <property type="match status" value="1"/>
</dbReference>
<feature type="compositionally biased region" description="Basic and acidic residues" evidence="7">
    <location>
        <begin position="1070"/>
        <end position="1093"/>
    </location>
</feature>
<dbReference type="GO" id="GO:0035869">
    <property type="term" value="C:ciliary transition zone"/>
    <property type="evidence" value="ECO:0007669"/>
    <property type="project" value="TreeGrafter"/>
</dbReference>
<feature type="coiled-coil region" evidence="6">
    <location>
        <begin position="155"/>
        <end position="189"/>
    </location>
</feature>
<dbReference type="Proteomes" id="UP000192578">
    <property type="component" value="Unassembled WGS sequence"/>
</dbReference>
<dbReference type="OrthoDB" id="2133912at2759"/>
<feature type="compositionally biased region" description="Polar residues" evidence="7">
    <location>
        <begin position="433"/>
        <end position="445"/>
    </location>
</feature>
<feature type="compositionally biased region" description="Basic and acidic residues" evidence="7">
    <location>
        <begin position="910"/>
        <end position="947"/>
    </location>
</feature>
<dbReference type="EMBL" id="MTYJ01000011">
    <property type="protein sequence ID" value="OQV23421.1"/>
    <property type="molecule type" value="Genomic_DNA"/>
</dbReference>
<dbReference type="CDD" id="cd00030">
    <property type="entry name" value="C2"/>
    <property type="match status" value="1"/>
</dbReference>
<evidence type="ECO:0000256" key="6">
    <source>
        <dbReference type="SAM" id="Coils"/>
    </source>
</evidence>
<dbReference type="PANTHER" id="PTHR14240">
    <property type="entry name" value="RETINITIS PIGMENTOSA GTPASE REGULATOR-INTERACTING PROTEIN"/>
    <property type="match status" value="1"/>
</dbReference>
<keyword evidence="10" id="KW-1185">Reference proteome</keyword>
<keyword evidence="4" id="KW-0969">Cilium</keyword>
<keyword evidence="5" id="KW-0966">Cell projection</keyword>
<dbReference type="SUPFAM" id="SSF49562">
    <property type="entry name" value="C2 domain (Calcium/lipid-binding domain, CaLB)"/>
    <property type="match status" value="2"/>
</dbReference>
<dbReference type="Pfam" id="PF11618">
    <property type="entry name" value="C2-C2_1"/>
    <property type="match status" value="1"/>
</dbReference>
<dbReference type="Pfam" id="PF18111">
    <property type="entry name" value="RPGR1_C"/>
    <property type="match status" value="1"/>
</dbReference>
<evidence type="ECO:0000256" key="5">
    <source>
        <dbReference type="ARBA" id="ARBA00023273"/>
    </source>
</evidence>
<feature type="coiled-coil region" evidence="6">
    <location>
        <begin position="216"/>
        <end position="285"/>
    </location>
</feature>
<dbReference type="Gene3D" id="2.60.40.150">
    <property type="entry name" value="C2 domain"/>
    <property type="match status" value="3"/>
</dbReference>
<evidence type="ECO:0000259" key="8">
    <source>
        <dbReference type="PROSITE" id="PS50004"/>
    </source>
</evidence>
<evidence type="ECO:0000256" key="7">
    <source>
        <dbReference type="SAM" id="MobiDB-lite"/>
    </source>
</evidence>
<organism evidence="9 10">
    <name type="scientific">Hypsibius exemplaris</name>
    <name type="common">Freshwater tardigrade</name>
    <dbReference type="NCBI Taxonomy" id="2072580"/>
    <lineage>
        <taxon>Eukaryota</taxon>
        <taxon>Metazoa</taxon>
        <taxon>Ecdysozoa</taxon>
        <taxon>Tardigrada</taxon>
        <taxon>Eutardigrada</taxon>
        <taxon>Parachela</taxon>
        <taxon>Hypsibioidea</taxon>
        <taxon>Hypsibiidae</taxon>
        <taxon>Hypsibius</taxon>
    </lineage>
</organism>
<dbReference type="PANTHER" id="PTHR14240:SF1">
    <property type="entry name" value="PROTEIN FANTOM-RELATED"/>
    <property type="match status" value="1"/>
</dbReference>
<dbReference type="InterPro" id="IPR021656">
    <property type="entry name" value="C2-C2_1"/>
</dbReference>
<feature type="coiled-coil region" evidence="6">
    <location>
        <begin position="329"/>
        <end position="391"/>
    </location>
</feature>
<dbReference type="GO" id="GO:0005856">
    <property type="term" value="C:cytoskeleton"/>
    <property type="evidence" value="ECO:0007669"/>
    <property type="project" value="UniProtKB-ARBA"/>
</dbReference>
<protein>
    <recommendedName>
        <fullName evidence="8">C2 domain-containing protein</fullName>
    </recommendedName>
</protein>
<comment type="subcellular location">
    <subcellularLocation>
        <location evidence="1">Cell projection</location>
        <location evidence="1">Cilium</location>
    </subcellularLocation>
</comment>
<evidence type="ECO:0000256" key="2">
    <source>
        <dbReference type="ARBA" id="ARBA00006042"/>
    </source>
</evidence>
<reference evidence="10" key="1">
    <citation type="submission" date="2017-01" db="EMBL/GenBank/DDBJ databases">
        <title>Comparative genomics of anhydrobiosis in the tardigrade Hypsibius dujardini.</title>
        <authorList>
            <person name="Yoshida Y."/>
            <person name="Koutsovoulos G."/>
            <person name="Laetsch D."/>
            <person name="Stevens L."/>
            <person name="Kumar S."/>
            <person name="Horikawa D."/>
            <person name="Ishino K."/>
            <person name="Komine S."/>
            <person name="Tomita M."/>
            <person name="Blaxter M."/>
            <person name="Arakawa K."/>
        </authorList>
    </citation>
    <scope>NUCLEOTIDE SEQUENCE [LARGE SCALE GENOMIC DNA]</scope>
    <source>
        <strain evidence="10">Z151</strain>
    </source>
</reference>
<dbReference type="InterPro" id="IPR031139">
    <property type="entry name" value="RPGRIP1_fam"/>
</dbReference>
<evidence type="ECO:0000256" key="1">
    <source>
        <dbReference type="ARBA" id="ARBA00004138"/>
    </source>
</evidence>
<name>A0A1W0X829_HYPEX</name>
<evidence type="ECO:0000256" key="4">
    <source>
        <dbReference type="ARBA" id="ARBA00023069"/>
    </source>
</evidence>
<evidence type="ECO:0000313" key="9">
    <source>
        <dbReference type="EMBL" id="OQV23421.1"/>
    </source>
</evidence>
<sequence>MDSTDDRFTRLARTMEDFNQGELEEMARGGAPRGTSENQLHLNVLRRRIQQQRGIVAKLSRDDLEDQYLHALEELEMLKKEGNTKDIYIKKLSTKILRLQRSENFSRPDQRSFSASMTTEMEQKIRGLENQLRMAKVYGSSLPRRGSKITAEPTAAISKTQVDSLRQQLQVLESERREEQDAHRRTVRELQSEIGRVTEKITSDNARTTMLENIEITRLTRQLAKTSQDLSNMKNDYIDIRPKYEELQINKIVVTRENERLKQEIERHQQTIDSIERQLREAREKSLQQIHDHERANRLESEVEWFKRQHQSLRSSESSLGDPTGRSTENVLRLQIKAVEEDLQKELKECQELRKRVTERDLDIEKALRDVSELRAVNLHLKQECDEIQSKYETAVRTEPKTADGWYKAPPGFREQEITEAFRLHESSRNRRSIGTSPDESSPNESVIYRPDPILLDELERSRSERETIQRDLSHARENLKRSEDLVARLQDDHDRLTRELNGTGNRRQADNGMPDQAADEIKELNRLLQEKNRQVFEQTRQLHDLERQLKDVADGSVVYNLEDEVADQSRLSAENVILQHGDNLLQLHFGPFSFNQEFFAQAQALRIKKWRLKWSVFGENMFAQDSEQIRPDFDFTAIHCITMDEEIITDLSEGFIRLEIIGIRNDFSRVFAYASFSCRKLLEDSYQRLNRIRGEVQLVSQFNVGAGFGSMAYWIRMKFDIQQTQAMFFARRKALEYVEDNTDNKNSWLNANQLWLKEAGRNGNLLYIRIHGCRGVRALVGRGPPSPCVLYQFYDAKATFTPTITGTENPNFDHEATFKLRSSDQALDSYLLSTKLDFYVADANDNNKDHFLGCCQVPLAELTRDSITERSFPLVAQDRRQNGSITLSFIWERPYRSIQKPNQGNQENRGNHENRENRGNQENRGNHGNRENQENRGNHGNRENRGNRVSMTPRGSLVSVRHAPKLLKVDSRNNSRNSLKDGESFDGNGYAEDRPRPPPRKSISRPSRTSAVINGDDDFYEGRTNSSRQLVNGDSDGNQILPARWNAETKNGRSNDSDGLESGRRRRSRTVDDRRRSPSIELAEYRSLDRRTTSGPRIGSDGVLRRTSSQTDTPPRRVPELLTSRTGSGTPIESSPRVIGGGSLQRHASENGSLFIKRLVRSDTAEKIRRTTVGDPSNRQTVEVELHSDAAAKESPKTKRTTRFSTFLDGLTRRSSRNSARKPAELVDQNGGIARKTSGGMYGSDSASARSGGPSDSIRVVIHSLYFVEDAGILRDPRPGEIFVIFELLGLDHESPLAVVKSNVPNKVMTFEFEKVFPMEAERESDSRRLIADMLRKTPPGRIPFSVYFQPDDEAMDSELVGVAALSLNRLLTKNQDAIGAELKLVSPSLPGVPVGYMKVTIQAVSVLNDLQKEYSP</sequence>
<feature type="compositionally biased region" description="Polar residues" evidence="7">
    <location>
        <begin position="1024"/>
        <end position="1039"/>
    </location>
</feature>
<gene>
    <name evidence="9" type="ORF">BV898_02543</name>
</gene>
<keyword evidence="3 6" id="KW-0175">Coiled coil</keyword>
<evidence type="ECO:0000313" key="10">
    <source>
        <dbReference type="Proteomes" id="UP000192578"/>
    </source>
</evidence>
<comment type="similarity">
    <text evidence="2">Belongs to the RPGRIP1 family.</text>
</comment>
<dbReference type="PROSITE" id="PS50004">
    <property type="entry name" value="C2"/>
    <property type="match status" value="1"/>
</dbReference>